<dbReference type="InterPro" id="IPR009072">
    <property type="entry name" value="Histone-fold"/>
</dbReference>
<dbReference type="CDD" id="cd22911">
    <property type="entry name" value="HFD_H3"/>
    <property type="match status" value="1"/>
</dbReference>
<dbReference type="SMART" id="SM00428">
    <property type="entry name" value="H3"/>
    <property type="match status" value="1"/>
</dbReference>
<dbReference type="GO" id="GO:0005634">
    <property type="term" value="C:nucleus"/>
    <property type="evidence" value="ECO:0007669"/>
    <property type="project" value="UniProtKB-SubCell"/>
</dbReference>
<keyword evidence="7" id="KW-0544">Nucleosome core</keyword>
<evidence type="ECO:0000259" key="9">
    <source>
        <dbReference type="Pfam" id="PF00125"/>
    </source>
</evidence>
<dbReference type="GO" id="GO:0000786">
    <property type="term" value="C:nucleosome"/>
    <property type="evidence" value="ECO:0007669"/>
    <property type="project" value="UniProtKB-KW"/>
</dbReference>
<protein>
    <recommendedName>
        <fullName evidence="9">Core Histone H2A/H2B/H3 domain-containing protein</fullName>
    </recommendedName>
</protein>
<comment type="caution">
    <text evidence="10">The sequence shown here is derived from an EMBL/GenBank/DDBJ whole genome shotgun (WGS) entry which is preliminary data.</text>
</comment>
<feature type="compositionally biased region" description="Basic residues" evidence="8">
    <location>
        <begin position="1"/>
        <end position="12"/>
    </location>
</feature>
<keyword evidence="4" id="KW-0158">Chromosome</keyword>
<keyword evidence="5" id="KW-0238">DNA-binding</keyword>
<dbReference type="PROSITE" id="PS00959">
    <property type="entry name" value="HISTONE_H3_2"/>
    <property type="match status" value="1"/>
</dbReference>
<feature type="region of interest" description="Disordered" evidence="8">
    <location>
        <begin position="1"/>
        <end position="26"/>
    </location>
</feature>
<comment type="subcellular location">
    <subcellularLocation>
        <location evidence="2">Chromosome</location>
    </subcellularLocation>
    <subcellularLocation>
        <location evidence="1">Nucleus</location>
    </subcellularLocation>
</comment>
<keyword evidence="6" id="KW-0539">Nucleus</keyword>
<name>A0AAV1IIP0_9CHLO</name>
<dbReference type="GO" id="GO:0003677">
    <property type="term" value="F:DNA binding"/>
    <property type="evidence" value="ECO:0007669"/>
    <property type="project" value="UniProtKB-KW"/>
</dbReference>
<feature type="domain" description="Core Histone H2A/H2B/H3" evidence="9">
    <location>
        <begin position="54"/>
        <end position="143"/>
    </location>
</feature>
<evidence type="ECO:0000313" key="10">
    <source>
        <dbReference type="EMBL" id="CAK0785803.1"/>
    </source>
</evidence>
<evidence type="ECO:0000256" key="3">
    <source>
        <dbReference type="ARBA" id="ARBA00010343"/>
    </source>
</evidence>
<evidence type="ECO:0000256" key="1">
    <source>
        <dbReference type="ARBA" id="ARBA00004123"/>
    </source>
</evidence>
<evidence type="ECO:0000256" key="6">
    <source>
        <dbReference type="ARBA" id="ARBA00023242"/>
    </source>
</evidence>
<gene>
    <name evidence="10" type="ORF">CVIRNUC_009014</name>
</gene>
<evidence type="ECO:0000256" key="4">
    <source>
        <dbReference type="ARBA" id="ARBA00022454"/>
    </source>
</evidence>
<dbReference type="PANTHER" id="PTHR11426">
    <property type="entry name" value="HISTONE H3"/>
    <property type="match status" value="1"/>
</dbReference>
<dbReference type="GO" id="GO:0030527">
    <property type="term" value="F:structural constituent of chromatin"/>
    <property type="evidence" value="ECO:0007669"/>
    <property type="project" value="InterPro"/>
</dbReference>
<dbReference type="SUPFAM" id="SSF47113">
    <property type="entry name" value="Histone-fold"/>
    <property type="match status" value="1"/>
</dbReference>
<evidence type="ECO:0000256" key="7">
    <source>
        <dbReference type="ARBA" id="ARBA00023269"/>
    </source>
</evidence>
<dbReference type="InterPro" id="IPR007125">
    <property type="entry name" value="H2A/H2B/H3"/>
</dbReference>
<evidence type="ECO:0000313" key="11">
    <source>
        <dbReference type="Proteomes" id="UP001314263"/>
    </source>
</evidence>
<organism evidence="10 11">
    <name type="scientific">Coccomyxa viridis</name>
    <dbReference type="NCBI Taxonomy" id="1274662"/>
    <lineage>
        <taxon>Eukaryota</taxon>
        <taxon>Viridiplantae</taxon>
        <taxon>Chlorophyta</taxon>
        <taxon>core chlorophytes</taxon>
        <taxon>Trebouxiophyceae</taxon>
        <taxon>Trebouxiophyceae incertae sedis</taxon>
        <taxon>Coccomyxaceae</taxon>
        <taxon>Coccomyxa</taxon>
    </lineage>
</organism>
<dbReference type="AlphaFoldDB" id="A0AAV1IIP0"/>
<sequence>MARIKQVARKRTNSPQNRCNGPFASTPYARRVVKTTKSAKPPNAENKRHHRVRPGTVALREIRQYQRSTCLMIRKLPFQRLVKEILDRVSAGAVCRMQHGALEALQEAAEAYLVDLFEDTQACAVHARRIMIMNKDMRLAIRIRGDRCARL</sequence>
<dbReference type="InterPro" id="IPR000164">
    <property type="entry name" value="Histone_H3/CENP-A"/>
</dbReference>
<dbReference type="Proteomes" id="UP001314263">
    <property type="component" value="Unassembled WGS sequence"/>
</dbReference>
<accession>A0AAV1IIP0</accession>
<reference evidence="10 11" key="1">
    <citation type="submission" date="2023-10" db="EMBL/GenBank/DDBJ databases">
        <authorList>
            <person name="Maclean D."/>
            <person name="Macfadyen A."/>
        </authorList>
    </citation>
    <scope>NUCLEOTIDE SEQUENCE [LARGE SCALE GENOMIC DNA]</scope>
</reference>
<comment type="similarity">
    <text evidence="3">Belongs to the histone H3 family.</text>
</comment>
<evidence type="ECO:0000256" key="5">
    <source>
        <dbReference type="ARBA" id="ARBA00023125"/>
    </source>
</evidence>
<dbReference type="FunFam" id="1.10.20.10:FF:000085">
    <property type="entry name" value="Histone H3.2"/>
    <property type="match status" value="1"/>
</dbReference>
<dbReference type="GO" id="GO:0046982">
    <property type="term" value="F:protein heterodimerization activity"/>
    <property type="evidence" value="ECO:0007669"/>
    <property type="project" value="InterPro"/>
</dbReference>
<dbReference type="Gene3D" id="1.10.20.10">
    <property type="entry name" value="Histone, subunit A"/>
    <property type="match status" value="1"/>
</dbReference>
<dbReference type="Pfam" id="PF00125">
    <property type="entry name" value="Histone"/>
    <property type="match status" value="1"/>
</dbReference>
<evidence type="ECO:0000256" key="2">
    <source>
        <dbReference type="ARBA" id="ARBA00004286"/>
    </source>
</evidence>
<keyword evidence="11" id="KW-1185">Reference proteome</keyword>
<proteinExistence type="inferred from homology"/>
<evidence type="ECO:0000256" key="8">
    <source>
        <dbReference type="SAM" id="MobiDB-lite"/>
    </source>
</evidence>
<dbReference type="PRINTS" id="PR00622">
    <property type="entry name" value="HISTONEH3"/>
</dbReference>
<dbReference type="EMBL" id="CAUYUE010000013">
    <property type="protein sequence ID" value="CAK0785803.1"/>
    <property type="molecule type" value="Genomic_DNA"/>
</dbReference>